<dbReference type="InterPro" id="IPR025753">
    <property type="entry name" value="AAA_N_dom"/>
</dbReference>
<feature type="non-terminal residue" evidence="3">
    <location>
        <position position="221"/>
    </location>
</feature>
<sequence length="221" mass="26334">MMVNMGEMWTHVGSLMASLMFAYAMFQQYFPYEFRSYFGKYSNKVLGFVYPYIHITFDEYTGERFKRSEIYMAIQTYLSANSSERAKRLKAHDIKDSKSPVLSLDDNEEVTDEFEGVKVWWTSYKNTPKNSTFSFYPNSDDKKYYTLTFHRRHRDLITGSYLSHIIKEGKGIEVKNRQRKLYTNGSSEIWYSYEKRTKWSHVLFEHPATFDTLAMDPKKKK</sequence>
<dbReference type="Pfam" id="PF14363">
    <property type="entry name" value="AAA_assoc"/>
    <property type="match status" value="1"/>
</dbReference>
<dbReference type="EMBL" id="BTGU01000014">
    <property type="protein sequence ID" value="GMN42398.1"/>
    <property type="molecule type" value="Genomic_DNA"/>
</dbReference>
<dbReference type="InterPro" id="IPR050747">
    <property type="entry name" value="Mitochondrial_chaperone_BCS1"/>
</dbReference>
<keyword evidence="1" id="KW-0378">Hydrolase</keyword>
<evidence type="ECO:0000256" key="1">
    <source>
        <dbReference type="ARBA" id="ARBA00022801"/>
    </source>
</evidence>
<dbReference type="Proteomes" id="UP001187192">
    <property type="component" value="Unassembled WGS sequence"/>
</dbReference>
<accession>A0AA88D0W1</accession>
<dbReference type="GO" id="GO:0016787">
    <property type="term" value="F:hydrolase activity"/>
    <property type="evidence" value="ECO:0007669"/>
    <property type="project" value="UniProtKB-KW"/>
</dbReference>
<dbReference type="PANTHER" id="PTHR23070">
    <property type="entry name" value="BCS1 AAA-TYPE ATPASE"/>
    <property type="match status" value="1"/>
</dbReference>
<reference evidence="3" key="1">
    <citation type="submission" date="2023-07" db="EMBL/GenBank/DDBJ databases">
        <title>draft genome sequence of fig (Ficus carica).</title>
        <authorList>
            <person name="Takahashi T."/>
            <person name="Nishimura K."/>
        </authorList>
    </citation>
    <scope>NUCLEOTIDE SEQUENCE</scope>
</reference>
<evidence type="ECO:0000313" key="3">
    <source>
        <dbReference type="EMBL" id="GMN42398.1"/>
    </source>
</evidence>
<evidence type="ECO:0000313" key="4">
    <source>
        <dbReference type="Proteomes" id="UP001187192"/>
    </source>
</evidence>
<organism evidence="3 4">
    <name type="scientific">Ficus carica</name>
    <name type="common">Common fig</name>
    <dbReference type="NCBI Taxonomy" id="3494"/>
    <lineage>
        <taxon>Eukaryota</taxon>
        <taxon>Viridiplantae</taxon>
        <taxon>Streptophyta</taxon>
        <taxon>Embryophyta</taxon>
        <taxon>Tracheophyta</taxon>
        <taxon>Spermatophyta</taxon>
        <taxon>Magnoliopsida</taxon>
        <taxon>eudicotyledons</taxon>
        <taxon>Gunneridae</taxon>
        <taxon>Pentapetalae</taxon>
        <taxon>rosids</taxon>
        <taxon>fabids</taxon>
        <taxon>Rosales</taxon>
        <taxon>Moraceae</taxon>
        <taxon>Ficeae</taxon>
        <taxon>Ficus</taxon>
    </lineage>
</organism>
<proteinExistence type="predicted"/>
<feature type="domain" description="AAA-type ATPase N-terminal" evidence="2">
    <location>
        <begin position="30"/>
        <end position="124"/>
    </location>
</feature>
<gene>
    <name evidence="3" type="ORF">TIFTF001_011611</name>
</gene>
<dbReference type="AlphaFoldDB" id="A0AA88D0W1"/>
<keyword evidence="4" id="KW-1185">Reference proteome</keyword>
<evidence type="ECO:0000259" key="2">
    <source>
        <dbReference type="Pfam" id="PF14363"/>
    </source>
</evidence>
<name>A0AA88D0W1_FICCA</name>
<protein>
    <recommendedName>
        <fullName evidence="2">AAA-type ATPase N-terminal domain-containing protein</fullName>
    </recommendedName>
</protein>
<comment type="caution">
    <text evidence="3">The sequence shown here is derived from an EMBL/GenBank/DDBJ whole genome shotgun (WGS) entry which is preliminary data.</text>
</comment>